<dbReference type="InterPro" id="IPR050113">
    <property type="entry name" value="Ub_conjugating_enzyme"/>
</dbReference>
<dbReference type="InterPro" id="IPR016135">
    <property type="entry name" value="UBQ-conjugating_enzyme/RWD"/>
</dbReference>
<dbReference type="InterPro" id="IPR000608">
    <property type="entry name" value="UBC"/>
</dbReference>
<dbReference type="OrthoDB" id="1158011at2759"/>
<keyword evidence="4" id="KW-1185">Reference proteome</keyword>
<sequence length="278" mass="31594">MTSENFQLNNSSFQTSNELMRHRSTGVKRLLNEAKELCRPNELFHAQPLEENLFEWHFTVRGPPDTVYSGGIYHGRILLPVEYPMKPPNLRLLTPNGRFETNKNICLRPTHSAGALGSLECSAEERQRLAILSLNWHCSKCGLLMRNALPQLERSEDTERLIEEVKILSHSTPDLSNEKNSSSANIDIAATIESIVEGVVNSTDNSLVNSETSIQELQQQTFADSNSIPITQQTIQTSNSFLFDNTLIWIFILIILFFALFFRRLLTQNIDGQFQQNI</sequence>
<evidence type="ECO:0000259" key="2">
    <source>
        <dbReference type="PROSITE" id="PS50127"/>
    </source>
</evidence>
<dbReference type="GO" id="GO:0032446">
    <property type="term" value="P:protein modification by small protein conjugation"/>
    <property type="evidence" value="ECO:0007669"/>
    <property type="project" value="UniProtKB-ARBA"/>
</dbReference>
<feature type="domain" description="UBC core" evidence="2">
    <location>
        <begin position="25"/>
        <end position="185"/>
    </location>
</feature>
<dbReference type="SUPFAM" id="SSF54495">
    <property type="entry name" value="UBC-like"/>
    <property type="match status" value="1"/>
</dbReference>
<proteinExistence type="predicted"/>
<reference evidence="3" key="1">
    <citation type="journal article" date="2020" name="Ecol. Evol.">
        <title>Genome structure and content of the rice root-knot nematode (Meloidogyne graminicola).</title>
        <authorList>
            <person name="Phan N.T."/>
            <person name="Danchin E.G.J."/>
            <person name="Klopp C."/>
            <person name="Perfus-Barbeoch L."/>
            <person name="Kozlowski D.K."/>
            <person name="Koutsovoulos G.D."/>
            <person name="Lopez-Roques C."/>
            <person name="Bouchez O."/>
            <person name="Zahm M."/>
            <person name="Besnard G."/>
            <person name="Bellafiore S."/>
        </authorList>
    </citation>
    <scope>NUCLEOTIDE SEQUENCE</scope>
    <source>
        <strain evidence="3">VN-18</strain>
    </source>
</reference>
<accession>A0A8S9ZSY3</accession>
<evidence type="ECO:0000256" key="1">
    <source>
        <dbReference type="SAM" id="Phobius"/>
    </source>
</evidence>
<evidence type="ECO:0000313" key="3">
    <source>
        <dbReference type="EMBL" id="KAF7636334.1"/>
    </source>
</evidence>
<keyword evidence="1" id="KW-0812">Transmembrane</keyword>
<organism evidence="3 4">
    <name type="scientific">Meloidogyne graminicola</name>
    <dbReference type="NCBI Taxonomy" id="189291"/>
    <lineage>
        <taxon>Eukaryota</taxon>
        <taxon>Metazoa</taxon>
        <taxon>Ecdysozoa</taxon>
        <taxon>Nematoda</taxon>
        <taxon>Chromadorea</taxon>
        <taxon>Rhabditida</taxon>
        <taxon>Tylenchina</taxon>
        <taxon>Tylenchomorpha</taxon>
        <taxon>Tylenchoidea</taxon>
        <taxon>Meloidogynidae</taxon>
        <taxon>Meloidogyninae</taxon>
        <taxon>Meloidogyne</taxon>
    </lineage>
</organism>
<dbReference type="Pfam" id="PF00179">
    <property type="entry name" value="UQ_con"/>
    <property type="match status" value="1"/>
</dbReference>
<dbReference type="CDD" id="cd23799">
    <property type="entry name" value="UBCc_UBE2J"/>
    <property type="match status" value="1"/>
</dbReference>
<evidence type="ECO:0000313" key="4">
    <source>
        <dbReference type="Proteomes" id="UP000605970"/>
    </source>
</evidence>
<gene>
    <name evidence="3" type="ORF">Mgra_00004320</name>
</gene>
<protein>
    <submittedName>
        <fullName evidence="3">UBIQUITIN_CONJUGAT_2 domain-containing protein</fullName>
    </submittedName>
</protein>
<dbReference type="Gene3D" id="3.10.110.10">
    <property type="entry name" value="Ubiquitin Conjugating Enzyme"/>
    <property type="match status" value="1"/>
</dbReference>
<keyword evidence="1" id="KW-0472">Membrane</keyword>
<name>A0A8S9ZSY3_9BILA</name>
<dbReference type="PROSITE" id="PS50127">
    <property type="entry name" value="UBC_2"/>
    <property type="match status" value="1"/>
</dbReference>
<dbReference type="SMART" id="SM00212">
    <property type="entry name" value="UBCc"/>
    <property type="match status" value="1"/>
</dbReference>
<feature type="transmembrane region" description="Helical" evidence="1">
    <location>
        <begin position="247"/>
        <end position="266"/>
    </location>
</feature>
<dbReference type="EMBL" id="JABEBT010000031">
    <property type="protein sequence ID" value="KAF7636334.1"/>
    <property type="molecule type" value="Genomic_DNA"/>
</dbReference>
<dbReference type="PANTHER" id="PTHR24067">
    <property type="entry name" value="UBIQUITIN-CONJUGATING ENZYME E2"/>
    <property type="match status" value="1"/>
</dbReference>
<comment type="caution">
    <text evidence="3">The sequence shown here is derived from an EMBL/GenBank/DDBJ whole genome shotgun (WGS) entry which is preliminary data.</text>
</comment>
<dbReference type="Proteomes" id="UP000605970">
    <property type="component" value="Unassembled WGS sequence"/>
</dbReference>
<dbReference type="AlphaFoldDB" id="A0A8S9ZSY3"/>
<keyword evidence="1" id="KW-1133">Transmembrane helix</keyword>